<evidence type="ECO:0000256" key="3">
    <source>
        <dbReference type="ARBA" id="ARBA00022989"/>
    </source>
</evidence>
<dbReference type="AlphaFoldDB" id="A0A5K7SDJ8"/>
<proteinExistence type="predicted"/>
<dbReference type="PANTHER" id="PTHR12714">
    <property type="entry name" value="PROTEIN-S ISOPRENYLCYSTEINE O-METHYLTRANSFERASE"/>
    <property type="match status" value="1"/>
</dbReference>
<accession>A0A5K7SDJ8</accession>
<dbReference type="EMBL" id="AP018694">
    <property type="protein sequence ID" value="BBE19682.1"/>
    <property type="molecule type" value="Genomic_DNA"/>
</dbReference>
<dbReference type="Gene3D" id="1.20.120.1630">
    <property type="match status" value="1"/>
</dbReference>
<organism evidence="6 7">
    <name type="scientific">Aquipluma nitroreducens</name>
    <dbReference type="NCBI Taxonomy" id="2010828"/>
    <lineage>
        <taxon>Bacteria</taxon>
        <taxon>Pseudomonadati</taxon>
        <taxon>Bacteroidota</taxon>
        <taxon>Bacteroidia</taxon>
        <taxon>Marinilabiliales</taxon>
        <taxon>Prolixibacteraceae</taxon>
        <taxon>Aquipluma</taxon>
    </lineage>
</organism>
<keyword evidence="2 5" id="KW-0812">Transmembrane</keyword>
<evidence type="ECO:0008006" key="8">
    <source>
        <dbReference type="Google" id="ProtNLM"/>
    </source>
</evidence>
<dbReference type="GO" id="GO:0012505">
    <property type="term" value="C:endomembrane system"/>
    <property type="evidence" value="ECO:0007669"/>
    <property type="project" value="UniProtKB-SubCell"/>
</dbReference>
<dbReference type="InterPro" id="IPR007318">
    <property type="entry name" value="Phopholipid_MeTrfase"/>
</dbReference>
<reference evidence="6" key="1">
    <citation type="journal article" date="2020" name="Int. J. Syst. Evol. Microbiol.">
        <title>Aquipluma nitroreducens gen. nov. sp. nov., a novel facultatively anaerobic bacterium isolated from a freshwater lake.</title>
        <authorList>
            <person name="Watanabe M."/>
            <person name="Kojima H."/>
            <person name="Fukui M."/>
        </authorList>
    </citation>
    <scope>NUCLEOTIDE SEQUENCE</scope>
    <source>
        <strain evidence="6">MeG22</strain>
    </source>
</reference>
<comment type="subcellular location">
    <subcellularLocation>
        <location evidence="1">Endomembrane system</location>
        <topology evidence="1">Multi-pass membrane protein</topology>
    </subcellularLocation>
</comment>
<feature type="transmembrane region" description="Helical" evidence="5">
    <location>
        <begin position="42"/>
        <end position="64"/>
    </location>
</feature>
<keyword evidence="4 5" id="KW-0472">Membrane</keyword>
<gene>
    <name evidence="6" type="ORF">AQPE_3870</name>
</gene>
<dbReference type="Proteomes" id="UP001193389">
    <property type="component" value="Chromosome"/>
</dbReference>
<evidence type="ECO:0000256" key="1">
    <source>
        <dbReference type="ARBA" id="ARBA00004127"/>
    </source>
</evidence>
<evidence type="ECO:0000313" key="7">
    <source>
        <dbReference type="Proteomes" id="UP001193389"/>
    </source>
</evidence>
<dbReference type="KEGG" id="anf:AQPE_3870"/>
<protein>
    <recommendedName>
        <fullName evidence="8">Isoprenylcysteine carboxylmethyltransferase family protein</fullName>
    </recommendedName>
</protein>
<sequence length="194" mass="22032">MNWIDYLLAILISLPILATFVLGAFLARNGKSAMGKPTIQPFFFYTGKFLLFAVWALFAFIAVFPEYRSAVPFLIQDFTPEVQKLMACVLLIPANLIIVPAYLSMGLVTHIGLPTGKHELRTGGIYRISRNPMYASFIFLNTATFLFLPSLLLLAIMLYGMVVHHFIILGEEKFLDSEFGDEYLKYKVKVPRYM</sequence>
<feature type="transmembrane region" description="Helical" evidence="5">
    <location>
        <begin position="134"/>
        <end position="159"/>
    </location>
</feature>
<keyword evidence="3 5" id="KW-1133">Transmembrane helix</keyword>
<dbReference type="RefSeq" id="WP_318347907.1">
    <property type="nucleotide sequence ID" value="NZ_AP018694.1"/>
</dbReference>
<dbReference type="Pfam" id="PF04191">
    <property type="entry name" value="PEMT"/>
    <property type="match status" value="1"/>
</dbReference>
<evidence type="ECO:0000256" key="2">
    <source>
        <dbReference type="ARBA" id="ARBA00022692"/>
    </source>
</evidence>
<name>A0A5K7SDJ8_9BACT</name>
<feature type="transmembrane region" description="Helical" evidence="5">
    <location>
        <begin position="84"/>
        <end position="113"/>
    </location>
</feature>
<evidence type="ECO:0000256" key="4">
    <source>
        <dbReference type="ARBA" id="ARBA00023136"/>
    </source>
</evidence>
<dbReference type="PANTHER" id="PTHR12714:SF9">
    <property type="entry name" value="PROTEIN-S-ISOPRENYLCYSTEINE O-METHYLTRANSFERASE"/>
    <property type="match status" value="1"/>
</dbReference>
<feature type="transmembrane region" description="Helical" evidence="5">
    <location>
        <begin position="6"/>
        <end position="30"/>
    </location>
</feature>
<evidence type="ECO:0000256" key="5">
    <source>
        <dbReference type="SAM" id="Phobius"/>
    </source>
</evidence>
<keyword evidence="7" id="KW-1185">Reference proteome</keyword>
<dbReference type="GO" id="GO:0016740">
    <property type="term" value="F:transferase activity"/>
    <property type="evidence" value="ECO:0007669"/>
    <property type="project" value="UniProtKB-ARBA"/>
</dbReference>
<evidence type="ECO:0000313" key="6">
    <source>
        <dbReference type="EMBL" id="BBE19682.1"/>
    </source>
</evidence>